<dbReference type="EMBL" id="JANIIK010000043">
    <property type="protein sequence ID" value="KAJ3606108.1"/>
    <property type="molecule type" value="Genomic_DNA"/>
</dbReference>
<proteinExistence type="inferred from homology"/>
<dbReference type="Proteomes" id="UP001148018">
    <property type="component" value="Unassembled WGS sequence"/>
</dbReference>
<evidence type="ECO:0000313" key="4">
    <source>
        <dbReference type="Proteomes" id="UP001148018"/>
    </source>
</evidence>
<dbReference type="PANTHER" id="PTHR45027">
    <property type="entry name" value="PUTATIVE GLUTATHIONE HYDROLASE LIGHT CHAIN"/>
    <property type="match status" value="1"/>
</dbReference>
<dbReference type="GO" id="GO:0006751">
    <property type="term" value="P:glutathione catabolic process"/>
    <property type="evidence" value="ECO:0007669"/>
    <property type="project" value="InterPro"/>
</dbReference>
<accession>A0A9Q0EHU1</accession>
<dbReference type="InterPro" id="IPR029055">
    <property type="entry name" value="Ntn_hydrolases_N"/>
</dbReference>
<dbReference type="Pfam" id="PF01019">
    <property type="entry name" value="G_glu_transpept"/>
    <property type="match status" value="1"/>
</dbReference>
<evidence type="ECO:0000313" key="2">
    <source>
        <dbReference type="EMBL" id="KAJ3605838.1"/>
    </source>
</evidence>
<dbReference type="Gene3D" id="3.60.20.40">
    <property type="match status" value="1"/>
</dbReference>
<evidence type="ECO:0008006" key="5">
    <source>
        <dbReference type="Google" id="ProtNLM"/>
    </source>
</evidence>
<protein>
    <recommendedName>
        <fullName evidence="5">Gamma-glutamyltranspeptidase</fullName>
    </recommendedName>
</protein>
<dbReference type="OrthoDB" id="1081007at2759"/>
<evidence type="ECO:0000256" key="1">
    <source>
        <dbReference type="ARBA" id="ARBA00009381"/>
    </source>
</evidence>
<dbReference type="AlphaFoldDB" id="A0A9Q0EHU1"/>
<comment type="caution">
    <text evidence="2">The sequence shown here is derived from an EMBL/GenBank/DDBJ whole genome shotgun (WGS) entry which is preliminary data.</text>
</comment>
<dbReference type="SUPFAM" id="SSF56235">
    <property type="entry name" value="N-terminal nucleophile aminohydrolases (Ntn hydrolases)"/>
    <property type="match status" value="1"/>
</dbReference>
<dbReference type="PANTHER" id="PTHR45027:SF1">
    <property type="match status" value="1"/>
</dbReference>
<dbReference type="InterPro" id="IPR043137">
    <property type="entry name" value="GGT_ssub_C"/>
</dbReference>
<reference evidence="2" key="1">
    <citation type="submission" date="2022-07" db="EMBL/GenBank/DDBJ databases">
        <title>Chromosome-level genome of Muraenolepis orangiensis.</title>
        <authorList>
            <person name="Kim J."/>
        </authorList>
    </citation>
    <scope>NUCLEOTIDE SEQUENCE</scope>
    <source>
        <strain evidence="2">KU_S4_2022</strain>
        <tissue evidence="2">Muscle</tissue>
    </source>
</reference>
<organism evidence="2 4">
    <name type="scientific">Muraenolepis orangiensis</name>
    <name type="common">Patagonian moray cod</name>
    <dbReference type="NCBI Taxonomy" id="630683"/>
    <lineage>
        <taxon>Eukaryota</taxon>
        <taxon>Metazoa</taxon>
        <taxon>Chordata</taxon>
        <taxon>Craniata</taxon>
        <taxon>Vertebrata</taxon>
        <taxon>Euteleostomi</taxon>
        <taxon>Actinopterygii</taxon>
        <taxon>Neopterygii</taxon>
        <taxon>Teleostei</taxon>
        <taxon>Neoteleostei</taxon>
        <taxon>Acanthomorphata</taxon>
        <taxon>Zeiogadaria</taxon>
        <taxon>Gadariae</taxon>
        <taxon>Gadiformes</taxon>
        <taxon>Muraenolepidoidei</taxon>
        <taxon>Muraenolepididae</taxon>
        <taxon>Muraenolepis</taxon>
    </lineage>
</organism>
<keyword evidence="4" id="KW-1185">Reference proteome</keyword>
<sequence>MDPRLHNQLSPNDTLAEPGFDKEVLDGLALKHHHTKVTKTTGAVIQAVLRHGNRIHAQSDPRKGGYAAGY</sequence>
<dbReference type="InterPro" id="IPR000101">
    <property type="entry name" value="GGT_peptidase"/>
</dbReference>
<gene>
    <name evidence="2" type="ORF">NHX12_027882</name>
    <name evidence="3" type="ORF">NHX12_028151</name>
</gene>
<dbReference type="GO" id="GO:0036374">
    <property type="term" value="F:glutathione hydrolase activity"/>
    <property type="evidence" value="ECO:0007669"/>
    <property type="project" value="InterPro"/>
</dbReference>
<name>A0A9Q0EHU1_9TELE</name>
<dbReference type="EMBL" id="JANIIK010000043">
    <property type="protein sequence ID" value="KAJ3605838.1"/>
    <property type="molecule type" value="Genomic_DNA"/>
</dbReference>
<comment type="similarity">
    <text evidence="1">Belongs to the gamma-glutamyltransferase family.</text>
</comment>
<evidence type="ECO:0000313" key="3">
    <source>
        <dbReference type="EMBL" id="KAJ3606108.1"/>
    </source>
</evidence>